<protein>
    <submittedName>
        <fullName evidence="5">Restriction endonuclease subunit S</fullName>
    </submittedName>
</protein>
<dbReference type="EMBL" id="DVIU01000011">
    <property type="protein sequence ID" value="HIS35080.1"/>
    <property type="molecule type" value="Genomic_DNA"/>
</dbReference>
<dbReference type="InterPro" id="IPR052021">
    <property type="entry name" value="Type-I_RS_S_subunit"/>
</dbReference>
<comment type="caution">
    <text evidence="5">The sequence shown here is derived from an EMBL/GenBank/DDBJ whole genome shotgun (WGS) entry which is preliminary data.</text>
</comment>
<dbReference type="GO" id="GO:0003677">
    <property type="term" value="F:DNA binding"/>
    <property type="evidence" value="ECO:0007669"/>
    <property type="project" value="UniProtKB-KW"/>
</dbReference>
<feature type="domain" description="Type I restriction modification DNA specificity" evidence="4">
    <location>
        <begin position="319"/>
        <end position="451"/>
    </location>
</feature>
<accession>A0A9D1EW92</accession>
<keyword evidence="5" id="KW-0540">Nuclease</keyword>
<gene>
    <name evidence="5" type="ORF">IAC10_00415</name>
</gene>
<dbReference type="Pfam" id="PF01420">
    <property type="entry name" value="Methylase_S"/>
    <property type="match status" value="2"/>
</dbReference>
<dbReference type="GO" id="GO:0004519">
    <property type="term" value="F:endonuclease activity"/>
    <property type="evidence" value="ECO:0007669"/>
    <property type="project" value="UniProtKB-KW"/>
</dbReference>
<dbReference type="Gene3D" id="3.90.220.20">
    <property type="entry name" value="DNA methylase specificity domains"/>
    <property type="match status" value="2"/>
</dbReference>
<dbReference type="SUPFAM" id="SSF116734">
    <property type="entry name" value="DNA methylase specificity domain"/>
    <property type="match status" value="2"/>
</dbReference>
<dbReference type="AlphaFoldDB" id="A0A9D1EW92"/>
<proteinExistence type="inferred from homology"/>
<dbReference type="InterPro" id="IPR044946">
    <property type="entry name" value="Restrct_endonuc_typeI_TRD_sf"/>
</dbReference>
<dbReference type="PANTHER" id="PTHR30408">
    <property type="entry name" value="TYPE-1 RESTRICTION ENZYME ECOKI SPECIFICITY PROTEIN"/>
    <property type="match status" value="1"/>
</dbReference>
<evidence type="ECO:0000313" key="5">
    <source>
        <dbReference type="EMBL" id="HIS35080.1"/>
    </source>
</evidence>
<organism evidence="5 6">
    <name type="scientific">Candidatus Scatousia excrementigallinarum</name>
    <dbReference type="NCBI Taxonomy" id="2840935"/>
    <lineage>
        <taxon>Bacteria</taxon>
        <taxon>Candidatus Scatousia</taxon>
    </lineage>
</organism>
<comment type="similarity">
    <text evidence="1">Belongs to the type-I restriction system S methylase family.</text>
</comment>
<dbReference type="GO" id="GO:0009307">
    <property type="term" value="P:DNA restriction-modification system"/>
    <property type="evidence" value="ECO:0007669"/>
    <property type="project" value="UniProtKB-KW"/>
</dbReference>
<sequence length="484" mass="54515">MENSGGNCMVNLHDRSEIKWCSVNLSDVFSRGKRLEASVFDVEAKRARQIIFKGKFPVAYIGGENGLTTSYTGARFKRIWLEKSDLPIYQPSSIVDIKPIPDGYISKLTQTNVEKLKVHKGQILLTCSGTIGKATYVSETLDNKIFSHDLLRINCNEPSDAGYIYTYLISKLGNKILLTNSYGAVITHIESEHLSTVPIPNPPNEIKSKINDLIVKSFALRDESNKLIDDATKLLIDELKLPPIEKLELDLYDPKASVETYSVKLSNLKGRVDGSYHVPVVQAIIDCLKANAAEVTTIGDRRISRQIILAGVFKRTYVEEEYGYPFLGGKEITQLNPKTEKYLSRNIHKKRYEKELKVAENTILVTDRGTIGITALVPKHWNGYAVSQNVLKLVPADDNIAGYIYIFLNSEWGKRLLCRQTYGSVVDMIDNNSLSSVEIPLLKNESIQNQINLFALEANQKRYEAYLAEQEALRIMNEEVIFAK</sequence>
<dbReference type="PANTHER" id="PTHR30408:SF12">
    <property type="entry name" value="TYPE I RESTRICTION ENZYME MJAVIII SPECIFICITY SUBUNIT"/>
    <property type="match status" value="1"/>
</dbReference>
<keyword evidence="5" id="KW-0255">Endonuclease</keyword>
<evidence type="ECO:0000256" key="1">
    <source>
        <dbReference type="ARBA" id="ARBA00010923"/>
    </source>
</evidence>
<evidence type="ECO:0000313" key="6">
    <source>
        <dbReference type="Proteomes" id="UP000823928"/>
    </source>
</evidence>
<dbReference type="Proteomes" id="UP000823928">
    <property type="component" value="Unassembled WGS sequence"/>
</dbReference>
<evidence type="ECO:0000256" key="2">
    <source>
        <dbReference type="ARBA" id="ARBA00022747"/>
    </source>
</evidence>
<name>A0A9D1EW92_9BACT</name>
<reference evidence="5" key="1">
    <citation type="submission" date="2020-10" db="EMBL/GenBank/DDBJ databases">
        <authorList>
            <person name="Gilroy R."/>
        </authorList>
    </citation>
    <scope>NUCLEOTIDE SEQUENCE</scope>
    <source>
        <strain evidence="5">6276</strain>
    </source>
</reference>
<evidence type="ECO:0000259" key="4">
    <source>
        <dbReference type="Pfam" id="PF01420"/>
    </source>
</evidence>
<feature type="domain" description="Type I restriction modification DNA specificity" evidence="4">
    <location>
        <begin position="52"/>
        <end position="212"/>
    </location>
</feature>
<reference evidence="5" key="2">
    <citation type="journal article" date="2021" name="PeerJ">
        <title>Extensive microbial diversity within the chicken gut microbiome revealed by metagenomics and culture.</title>
        <authorList>
            <person name="Gilroy R."/>
            <person name="Ravi A."/>
            <person name="Getino M."/>
            <person name="Pursley I."/>
            <person name="Horton D.L."/>
            <person name="Alikhan N.F."/>
            <person name="Baker D."/>
            <person name="Gharbi K."/>
            <person name="Hall N."/>
            <person name="Watson M."/>
            <person name="Adriaenssens E.M."/>
            <person name="Foster-Nyarko E."/>
            <person name="Jarju S."/>
            <person name="Secka A."/>
            <person name="Antonio M."/>
            <person name="Oren A."/>
            <person name="Chaudhuri R.R."/>
            <person name="La Ragione R."/>
            <person name="Hildebrand F."/>
            <person name="Pallen M.J."/>
        </authorList>
    </citation>
    <scope>NUCLEOTIDE SEQUENCE</scope>
    <source>
        <strain evidence="5">6276</strain>
    </source>
</reference>
<evidence type="ECO:0000256" key="3">
    <source>
        <dbReference type="ARBA" id="ARBA00023125"/>
    </source>
</evidence>
<keyword evidence="5" id="KW-0378">Hydrolase</keyword>
<keyword evidence="3" id="KW-0238">DNA-binding</keyword>
<keyword evidence="2" id="KW-0680">Restriction system</keyword>
<dbReference type="InterPro" id="IPR000055">
    <property type="entry name" value="Restrct_endonuc_typeI_TRD"/>
</dbReference>